<dbReference type="GO" id="GO:0005764">
    <property type="term" value="C:lysosome"/>
    <property type="evidence" value="ECO:0007669"/>
    <property type="project" value="TreeGrafter"/>
</dbReference>
<dbReference type="Gene3D" id="3.40.50.300">
    <property type="entry name" value="P-loop containing nucleotide triphosphate hydrolases"/>
    <property type="match status" value="1"/>
</dbReference>
<dbReference type="Proteomes" id="UP000321408">
    <property type="component" value="Chromosome"/>
</dbReference>
<dbReference type="GO" id="GO:0003924">
    <property type="term" value="F:GTPase activity"/>
    <property type="evidence" value="ECO:0007669"/>
    <property type="project" value="TreeGrafter"/>
</dbReference>
<dbReference type="PANTHER" id="PTHR11259">
    <property type="entry name" value="RAS-RELATED GTP BINDING RAG/GTR YEAST"/>
    <property type="match status" value="1"/>
</dbReference>
<dbReference type="EMBL" id="CP042905">
    <property type="protein sequence ID" value="QEE16616.1"/>
    <property type="molecule type" value="Genomic_DNA"/>
</dbReference>
<keyword evidence="2" id="KW-0342">GTP-binding</keyword>
<dbReference type="SUPFAM" id="SSF52540">
    <property type="entry name" value="P-loop containing nucleoside triphosphate hydrolases"/>
    <property type="match status" value="1"/>
</dbReference>
<dbReference type="InterPro" id="IPR027417">
    <property type="entry name" value="P-loop_NTPase"/>
</dbReference>
<proteinExistence type="predicted"/>
<gene>
    <name evidence="3" type="ORF">DSAG12_02446</name>
</gene>
<keyword evidence="4" id="KW-1185">Reference proteome</keyword>
<sequence length="500" mass="58307">MSKKIVFTGPPKVGKTTLRKIFFEGENPSKLLEYSLTPTHGQESILLNLKEKVGVFDLAGQENQRWYETEAKSVFFDTQIIIVVLDSSSPKEEIVKFTKKVLKLRDEITPSSFVYLLLHKIDLISKDKLKIIKDKVNDEFQDVNLLEIAYTSIMKYSFLPTFTLFTEILKLSLGIKKDENEKYSLKFLEYVVSILNIIDQNVVIPKEDIKRDLKLPDKIFNNFIEYLEKMEFLEASKLNKKPVISLTKAGKNYINEIVGKFSIESIQNFKNNIEESKFEEIPSFLGFLIADRNGRTISATEVYEGAFGLFLKYNDEVEKGNELDLIPMFISALEKFAEEINIMDLPGFKLEGSNLKIHTIKYDICTLCLFMRNDVNFNSVKKEVFAWFDNLMETYQDKLKQSIESGNMVYSSSLHSEAKKWLEQMNKNYDDLLINLKIYNFEHVKKLYQKLDELYLKIDFKYSMILEKLKKLKINLMESAMDNNFQSFKDIVKKIKELDS</sequence>
<evidence type="ECO:0000256" key="1">
    <source>
        <dbReference type="ARBA" id="ARBA00022741"/>
    </source>
</evidence>
<name>A0A5B9DD29_9ARCH</name>
<dbReference type="GeneID" id="41330432"/>
<dbReference type="CDD" id="cd00882">
    <property type="entry name" value="Ras_like_GTPase"/>
    <property type="match status" value="1"/>
</dbReference>
<dbReference type="GO" id="GO:0005525">
    <property type="term" value="F:GTP binding"/>
    <property type="evidence" value="ECO:0007669"/>
    <property type="project" value="UniProtKB-KW"/>
</dbReference>
<reference evidence="3 4" key="1">
    <citation type="journal article" date="2020" name="Nature">
        <title>Isolation of an archaeon at the prokaryote-eukaryote interface.</title>
        <authorList>
            <person name="Imachi H."/>
            <person name="Nobu M.K."/>
            <person name="Nakahara N."/>
            <person name="Morono Y."/>
            <person name="Ogawara M."/>
            <person name="Takaki Y."/>
            <person name="Takano Y."/>
            <person name="Uematsu K."/>
            <person name="Ikuta T."/>
            <person name="Ito M."/>
            <person name="Matsui Y."/>
            <person name="Miyazaki M."/>
            <person name="Murata K."/>
            <person name="Saito Y."/>
            <person name="Sakai S."/>
            <person name="Song C."/>
            <person name="Tasumi E."/>
            <person name="Yamanaka Y."/>
            <person name="Yamaguchi T."/>
            <person name="Kamagata Y."/>
            <person name="Tamaki H."/>
            <person name="Takai K."/>
        </authorList>
    </citation>
    <scope>NUCLEOTIDE SEQUENCE [LARGE SCALE GENOMIC DNA]</scope>
    <source>
        <strain evidence="3 4">MK-D1</strain>
    </source>
</reference>
<dbReference type="KEGG" id="psyt:DSAG12_02446"/>
<accession>A0A5B9DD29</accession>
<dbReference type="GO" id="GO:1990131">
    <property type="term" value="C:Gtr1-Gtr2 GTPase complex"/>
    <property type="evidence" value="ECO:0007669"/>
    <property type="project" value="TreeGrafter"/>
</dbReference>
<dbReference type="RefSeq" id="WP_147663498.1">
    <property type="nucleotide sequence ID" value="NZ_CP042905.2"/>
</dbReference>
<dbReference type="InterPro" id="IPR036388">
    <property type="entry name" value="WH-like_DNA-bd_sf"/>
</dbReference>
<reference evidence="3 4" key="2">
    <citation type="journal article" date="2024" name="Int. J. Syst. Evol. Microbiol.">
        <title>Promethearchaeum syntrophicum gen. nov., sp. nov., an anaerobic, obligately syntrophic archaeon, the first isolate of the lineage 'Asgard' archaea, and proposal of the new archaeal phylum Promethearchaeota phyl. nov. and kingdom Promethearchaeati regn. nov.</title>
        <authorList>
            <person name="Imachi H."/>
            <person name="Nobu M.K."/>
            <person name="Kato S."/>
            <person name="Takaki Y."/>
            <person name="Miyazaki M."/>
            <person name="Miyata M."/>
            <person name="Ogawara M."/>
            <person name="Saito Y."/>
            <person name="Sakai S."/>
            <person name="Tahara Y.O."/>
            <person name="Takano Y."/>
            <person name="Tasumi E."/>
            <person name="Uematsu K."/>
            <person name="Yoshimura T."/>
            <person name="Itoh T."/>
            <person name="Ohkuma M."/>
            <person name="Takai K."/>
        </authorList>
    </citation>
    <scope>NUCLEOTIDE SEQUENCE [LARGE SCALE GENOMIC DNA]</scope>
    <source>
        <strain evidence="3 4">MK-D1</strain>
    </source>
</reference>
<dbReference type="Gene3D" id="1.10.10.10">
    <property type="entry name" value="Winged helix-like DNA-binding domain superfamily/Winged helix DNA-binding domain"/>
    <property type="match status" value="1"/>
</dbReference>
<dbReference type="InterPro" id="IPR006762">
    <property type="entry name" value="Gtr1_RagA"/>
</dbReference>
<evidence type="ECO:0000313" key="3">
    <source>
        <dbReference type="EMBL" id="QEE16616.1"/>
    </source>
</evidence>
<dbReference type="Pfam" id="PF04670">
    <property type="entry name" value="Gtr1_RagA"/>
    <property type="match status" value="1"/>
</dbReference>
<dbReference type="AlphaFoldDB" id="A0A5B9DD29"/>
<organism evidence="3 4">
    <name type="scientific">Promethearchaeum syntrophicum</name>
    <dbReference type="NCBI Taxonomy" id="2594042"/>
    <lineage>
        <taxon>Archaea</taxon>
        <taxon>Promethearchaeati</taxon>
        <taxon>Promethearchaeota</taxon>
        <taxon>Promethearchaeia</taxon>
        <taxon>Promethearchaeales</taxon>
        <taxon>Promethearchaeaceae</taxon>
        <taxon>Promethearchaeum</taxon>
    </lineage>
</organism>
<keyword evidence="1" id="KW-0547">Nucleotide-binding</keyword>
<dbReference type="GO" id="GO:0009267">
    <property type="term" value="P:cellular response to starvation"/>
    <property type="evidence" value="ECO:0007669"/>
    <property type="project" value="TreeGrafter"/>
</dbReference>
<evidence type="ECO:0000313" key="4">
    <source>
        <dbReference type="Proteomes" id="UP000321408"/>
    </source>
</evidence>
<dbReference type="GO" id="GO:1904263">
    <property type="term" value="P:positive regulation of TORC1 signaling"/>
    <property type="evidence" value="ECO:0007669"/>
    <property type="project" value="TreeGrafter"/>
</dbReference>
<protein>
    <submittedName>
        <fullName evidence="3">GTPase domain-containing protein</fullName>
    </submittedName>
</protein>
<evidence type="ECO:0000256" key="2">
    <source>
        <dbReference type="ARBA" id="ARBA00023134"/>
    </source>
</evidence>